<dbReference type="SMART" id="SM00320">
    <property type="entry name" value="WD40"/>
    <property type="match status" value="3"/>
</dbReference>
<protein>
    <submittedName>
        <fullName evidence="3">Uncharacterized protein</fullName>
    </submittedName>
</protein>
<dbReference type="Proteomes" id="UP000186817">
    <property type="component" value="Unassembled WGS sequence"/>
</dbReference>
<dbReference type="Gene3D" id="2.130.10.10">
    <property type="entry name" value="YVTN repeat-like/Quinoprotein amine dehydrogenase"/>
    <property type="match status" value="2"/>
</dbReference>
<dbReference type="InterPro" id="IPR015943">
    <property type="entry name" value="WD40/YVTN_repeat-like_dom_sf"/>
</dbReference>
<evidence type="ECO:0000313" key="3">
    <source>
        <dbReference type="EMBL" id="OLQ11229.1"/>
    </source>
</evidence>
<dbReference type="OrthoDB" id="431715at2759"/>
<comment type="caution">
    <text evidence="3">The sequence shown here is derived from an EMBL/GenBank/DDBJ whole genome shotgun (WGS) entry which is preliminary data.</text>
</comment>
<gene>
    <name evidence="3" type="ORF">AK812_SmicGene4955</name>
</gene>
<keyword evidence="1" id="KW-0853">WD repeat</keyword>
<sequence>MKVIPRRNYLGAYGSWWEEEEEEEEEEEDQEEEALIEMSSQGGLTFRGVSEVGELFIRLETYGLTSRSQNNCAMGSGASITIDEDESVLFAVKDVQAAQSQDLFVKKLKRNEELLHNAKKHSEVIGYKVKAPYAQPLLKAKLDSELQSLGDVNAAYCADQRRINGSSQVYLQQLAVGGKITAMCALDDKSHMVCASSEGQIWVYNWREDHVVSQLRSSSVTLSDEDGNPEVCKVRRLQPLTQDNRLVGSADERGMVGIWDLFDSSSISESRFHEKACTGIKPDFFRQCFVTTGEDSAIILFDLAQEQVRERALPPPRSCGNGVPNTCLGLGGARFPNMLLAGGADGKLRIWDQSSTLTRVATIKIGSVTPTQCLVAPCGWQVVLTASLGDSSYSGSKPDRGGLYVYDLRMLADNPDSKYGTLLTKFPSGVADANDLAASCGASSMRSSMKSSKSKGSQLTASRGGSSRMAFGTGVGGMDFAMVQEGDNTLAVCLMDNVVKSFNLGEGIEVPMDDKRKTVRSVPEWEYDASAIEHDYVNASVLSAIDRYVFVGTSAPTMQIWRRPWITHKGHSDFVPPKAAPLELRSRCLPLAVNAHDMPTEVLVADPTLRPGVALSSVESALEDDRQRVSMTLADARR</sequence>
<feature type="compositionally biased region" description="Low complexity" evidence="2">
    <location>
        <begin position="446"/>
        <end position="457"/>
    </location>
</feature>
<feature type="region of interest" description="Disordered" evidence="2">
    <location>
        <begin position="17"/>
        <end position="36"/>
    </location>
</feature>
<accession>A0A1Q9EV06</accession>
<feature type="repeat" description="WD" evidence="1">
    <location>
        <begin position="337"/>
        <end position="352"/>
    </location>
</feature>
<evidence type="ECO:0000313" key="4">
    <source>
        <dbReference type="Proteomes" id="UP000186817"/>
    </source>
</evidence>
<evidence type="ECO:0000256" key="2">
    <source>
        <dbReference type="SAM" id="MobiDB-lite"/>
    </source>
</evidence>
<evidence type="ECO:0000256" key="1">
    <source>
        <dbReference type="PROSITE-ProRule" id="PRU00221"/>
    </source>
</evidence>
<keyword evidence="4" id="KW-1185">Reference proteome</keyword>
<dbReference type="SUPFAM" id="SSF50978">
    <property type="entry name" value="WD40 repeat-like"/>
    <property type="match status" value="1"/>
</dbReference>
<proteinExistence type="predicted"/>
<organism evidence="3 4">
    <name type="scientific">Symbiodinium microadriaticum</name>
    <name type="common">Dinoflagellate</name>
    <name type="synonym">Zooxanthella microadriatica</name>
    <dbReference type="NCBI Taxonomy" id="2951"/>
    <lineage>
        <taxon>Eukaryota</taxon>
        <taxon>Sar</taxon>
        <taxon>Alveolata</taxon>
        <taxon>Dinophyceae</taxon>
        <taxon>Suessiales</taxon>
        <taxon>Symbiodiniaceae</taxon>
        <taxon>Symbiodinium</taxon>
    </lineage>
</organism>
<reference evidence="3 4" key="1">
    <citation type="submission" date="2016-02" db="EMBL/GenBank/DDBJ databases">
        <title>Genome analysis of coral dinoflagellate symbionts highlights evolutionary adaptations to a symbiotic lifestyle.</title>
        <authorList>
            <person name="Aranda M."/>
            <person name="Li Y."/>
            <person name="Liew Y.J."/>
            <person name="Baumgarten S."/>
            <person name="Simakov O."/>
            <person name="Wilson M."/>
            <person name="Piel J."/>
            <person name="Ashoor H."/>
            <person name="Bougouffa S."/>
            <person name="Bajic V.B."/>
            <person name="Ryu T."/>
            <person name="Ravasi T."/>
            <person name="Bayer T."/>
            <person name="Micklem G."/>
            <person name="Kim H."/>
            <person name="Bhak J."/>
            <person name="Lajeunesse T.C."/>
            <person name="Voolstra C.R."/>
        </authorList>
    </citation>
    <scope>NUCLEOTIDE SEQUENCE [LARGE SCALE GENOMIC DNA]</scope>
    <source>
        <strain evidence="3 4">CCMP2467</strain>
    </source>
</reference>
<dbReference type="AlphaFoldDB" id="A0A1Q9EV06"/>
<feature type="region of interest" description="Disordered" evidence="2">
    <location>
        <begin position="446"/>
        <end position="465"/>
    </location>
</feature>
<dbReference type="InterPro" id="IPR036322">
    <property type="entry name" value="WD40_repeat_dom_sf"/>
</dbReference>
<feature type="compositionally biased region" description="Acidic residues" evidence="2">
    <location>
        <begin position="17"/>
        <end position="35"/>
    </location>
</feature>
<dbReference type="InterPro" id="IPR001680">
    <property type="entry name" value="WD40_rpt"/>
</dbReference>
<dbReference type="EMBL" id="LSRX01000063">
    <property type="protein sequence ID" value="OLQ11229.1"/>
    <property type="molecule type" value="Genomic_DNA"/>
</dbReference>
<name>A0A1Q9EV06_SYMMI</name>
<dbReference type="PROSITE" id="PS50082">
    <property type="entry name" value="WD_REPEATS_2"/>
    <property type="match status" value="1"/>
</dbReference>